<dbReference type="Pfam" id="PF20074">
    <property type="entry name" value="DUF6470"/>
    <property type="match status" value="1"/>
</dbReference>
<dbReference type="Proteomes" id="UP000642571">
    <property type="component" value="Unassembled WGS sequence"/>
</dbReference>
<accession>A0ABQ1Q2X2</accession>
<name>A0ABQ1Q2X2_9BACI</name>
<keyword evidence="2" id="KW-1185">Reference proteome</keyword>
<dbReference type="RefSeq" id="WP_188652952.1">
    <property type="nucleotide sequence ID" value="NZ_BMIN01000006.1"/>
</dbReference>
<sequence>MKTPQIRIQSTPAKLGLTIQNAKHTYNQPKTEQHIEQPKAGVSIKREPPKLSIDQTKAWQNIGLKSVFVRAEEYANHAKQKGLEHIATMAQEGDELMRIESGGNSIASQAKRMIDGLWEFNIQPGGLPAYDLVDVSFETGGANIDVQRKEPILKATKRGPEFKYERGQVTPQIEQYSDVKIDFDILKFKGDRFETNI</sequence>
<evidence type="ECO:0000313" key="1">
    <source>
        <dbReference type="EMBL" id="GGD10877.1"/>
    </source>
</evidence>
<gene>
    <name evidence="1" type="primary">yviE</name>
    <name evidence="1" type="ORF">GCM10011389_18040</name>
</gene>
<dbReference type="InterPro" id="IPR045527">
    <property type="entry name" value="DUF6470"/>
</dbReference>
<proteinExistence type="predicted"/>
<organism evidence="1 2">
    <name type="scientific">Pontibacillus salipaludis</name>
    <dbReference type="NCBI Taxonomy" id="1697394"/>
    <lineage>
        <taxon>Bacteria</taxon>
        <taxon>Bacillati</taxon>
        <taxon>Bacillota</taxon>
        <taxon>Bacilli</taxon>
        <taxon>Bacillales</taxon>
        <taxon>Bacillaceae</taxon>
        <taxon>Pontibacillus</taxon>
    </lineage>
</organism>
<reference evidence="2" key="1">
    <citation type="journal article" date="2019" name="Int. J. Syst. Evol. Microbiol.">
        <title>The Global Catalogue of Microorganisms (GCM) 10K type strain sequencing project: providing services to taxonomists for standard genome sequencing and annotation.</title>
        <authorList>
            <consortium name="The Broad Institute Genomics Platform"/>
            <consortium name="The Broad Institute Genome Sequencing Center for Infectious Disease"/>
            <person name="Wu L."/>
            <person name="Ma J."/>
        </authorList>
    </citation>
    <scope>NUCLEOTIDE SEQUENCE [LARGE SCALE GENOMIC DNA]</scope>
    <source>
        <strain evidence="2">CGMCC 1.15353</strain>
    </source>
</reference>
<dbReference type="EMBL" id="BMIN01000006">
    <property type="protein sequence ID" value="GGD10877.1"/>
    <property type="molecule type" value="Genomic_DNA"/>
</dbReference>
<comment type="caution">
    <text evidence="1">The sequence shown here is derived from an EMBL/GenBank/DDBJ whole genome shotgun (WGS) entry which is preliminary data.</text>
</comment>
<protein>
    <submittedName>
        <fullName evidence="1">Uncharacterized protein</fullName>
    </submittedName>
</protein>
<evidence type="ECO:0000313" key="2">
    <source>
        <dbReference type="Proteomes" id="UP000642571"/>
    </source>
</evidence>